<name>A0A2V2YDW1_9BACL</name>
<dbReference type="Pfam" id="PF01469">
    <property type="entry name" value="Pentapeptide_2"/>
    <property type="match status" value="1"/>
</dbReference>
<sequence>GHYNAGHYNAGHYNAGHYNAGHYNAGHYNAGHYNAGNRNAGHYNAGHYNAGHYNAGDFNSCNYSSGSFCSVEPEFLLFNKPSPITREDFTSSRAYYLCRRLSVVDDEGNKIEYKQAWSNLWNSLDNDQKICIQSMPNFDAAVFEEITGIQV</sequence>
<protein>
    <submittedName>
        <fullName evidence="1">Pentapeptide repeat protein</fullName>
    </submittedName>
</protein>
<gene>
    <name evidence="1" type="ORF">DFQ01_1441</name>
</gene>
<comment type="caution">
    <text evidence="1">The sequence shown here is derived from an EMBL/GenBank/DDBJ whole genome shotgun (WGS) entry which is preliminary data.</text>
</comment>
<evidence type="ECO:0000313" key="1">
    <source>
        <dbReference type="EMBL" id="PWV90225.1"/>
    </source>
</evidence>
<dbReference type="Proteomes" id="UP000246635">
    <property type="component" value="Unassembled WGS sequence"/>
</dbReference>
<organism evidence="1 2">
    <name type="scientific">Paenibacillus cellulosilyticus</name>
    <dbReference type="NCBI Taxonomy" id="375489"/>
    <lineage>
        <taxon>Bacteria</taxon>
        <taxon>Bacillati</taxon>
        <taxon>Bacillota</taxon>
        <taxon>Bacilli</taxon>
        <taxon>Bacillales</taxon>
        <taxon>Paenibacillaceae</taxon>
        <taxon>Paenibacillus</taxon>
    </lineage>
</organism>
<dbReference type="AlphaFoldDB" id="A0A2V2YDW1"/>
<feature type="non-terminal residue" evidence="1">
    <location>
        <position position="1"/>
    </location>
</feature>
<dbReference type="EMBL" id="QGTQ01000044">
    <property type="protein sequence ID" value="PWV90225.1"/>
    <property type="molecule type" value="Genomic_DNA"/>
</dbReference>
<proteinExistence type="predicted"/>
<evidence type="ECO:0000313" key="2">
    <source>
        <dbReference type="Proteomes" id="UP000246635"/>
    </source>
</evidence>
<accession>A0A2V2YDW1</accession>
<keyword evidence="2" id="KW-1185">Reference proteome</keyword>
<reference evidence="1 2" key="1">
    <citation type="submission" date="2018-05" db="EMBL/GenBank/DDBJ databases">
        <title>Genomic Encyclopedia of Type Strains, Phase III (KMG-III): the genomes of soil and plant-associated and newly described type strains.</title>
        <authorList>
            <person name="Whitman W."/>
        </authorList>
    </citation>
    <scope>NUCLEOTIDE SEQUENCE [LARGE SCALE GENOMIC DNA]</scope>
    <source>
        <strain evidence="1 2">CECT 5696</strain>
    </source>
</reference>
<dbReference type="InterPro" id="IPR002989">
    <property type="entry name" value="Mycobac_pentapep"/>
</dbReference>